<comment type="caution">
    <text evidence="1">The sequence shown here is derived from an EMBL/GenBank/DDBJ whole genome shotgun (WGS) entry which is preliminary data.</text>
</comment>
<gene>
    <name evidence="1" type="ORF">C8Q71DRAFT_722449</name>
</gene>
<dbReference type="RefSeq" id="XP_047781324.1">
    <property type="nucleotide sequence ID" value="XM_047921523.1"/>
</dbReference>
<reference evidence="1 2" key="1">
    <citation type="journal article" date="2021" name="Environ. Microbiol.">
        <title>Gene family expansions and transcriptome signatures uncover fungal adaptations to wood decay.</title>
        <authorList>
            <person name="Hage H."/>
            <person name="Miyauchi S."/>
            <person name="Viragh M."/>
            <person name="Drula E."/>
            <person name="Min B."/>
            <person name="Chaduli D."/>
            <person name="Navarro D."/>
            <person name="Favel A."/>
            <person name="Norest M."/>
            <person name="Lesage-Meessen L."/>
            <person name="Balint B."/>
            <person name="Merenyi Z."/>
            <person name="de Eugenio L."/>
            <person name="Morin E."/>
            <person name="Martinez A.T."/>
            <person name="Baldrian P."/>
            <person name="Stursova M."/>
            <person name="Martinez M.J."/>
            <person name="Novotny C."/>
            <person name="Magnuson J.K."/>
            <person name="Spatafora J.W."/>
            <person name="Maurice S."/>
            <person name="Pangilinan J."/>
            <person name="Andreopoulos W."/>
            <person name="LaButti K."/>
            <person name="Hundley H."/>
            <person name="Na H."/>
            <person name="Kuo A."/>
            <person name="Barry K."/>
            <person name="Lipzen A."/>
            <person name="Henrissat B."/>
            <person name="Riley R."/>
            <person name="Ahrendt S."/>
            <person name="Nagy L.G."/>
            <person name="Grigoriev I.V."/>
            <person name="Martin F."/>
            <person name="Rosso M.N."/>
        </authorList>
    </citation>
    <scope>NUCLEOTIDE SEQUENCE [LARGE SCALE GENOMIC DNA]</scope>
    <source>
        <strain evidence="1 2">CIRM-BRFM 1785</strain>
    </source>
</reference>
<dbReference type="EMBL" id="JADCUA010000006">
    <property type="protein sequence ID" value="KAH9839569.1"/>
    <property type="molecule type" value="Genomic_DNA"/>
</dbReference>
<proteinExistence type="predicted"/>
<accession>A0ABQ8KMM6</accession>
<name>A0ABQ8KMM6_9APHY</name>
<sequence length="419" mass="46309">MQPGCTVRNVKVHSLGSLQCSVNADINASNVDLPLSRFCLKVKCETFAKKMWHENGVHICFLFAANTMDKGLVGGLVDCNAIGAPSNFSDAVSDPNWNSMNLWSDWERWATNWLGKKPQSVLHARVAQQRADFGLLRIPPPEELNKLETKMSQEWQCMVYQFLIGHHTCTTNKRLATASNGKMGHIMPSALAHCQGSLWLKDSSWPDFVEFNQPSNIQRLQCILQEAKKQGLSKCSAAHTGSHHVEVGGFLINQHLQNILPSPVGLTYTKFQAWATDIRSRTAIARDDTPIWHVSRAHNRPLSSFSELLQLVTEFIAESIGIVTSVIEILTTGKTLGNLWQCNYRDSAKLSCNEDTRSTTNTKEGGTLVSAAIQVCSTALQLGRQREAVLQEGLTKAINPQPANGYKACFSVNNATETC</sequence>
<keyword evidence="2" id="KW-1185">Reference proteome</keyword>
<dbReference type="GeneID" id="72002255"/>
<organism evidence="1 2">
    <name type="scientific">Rhodofomes roseus</name>
    <dbReference type="NCBI Taxonomy" id="34475"/>
    <lineage>
        <taxon>Eukaryota</taxon>
        <taxon>Fungi</taxon>
        <taxon>Dikarya</taxon>
        <taxon>Basidiomycota</taxon>
        <taxon>Agaricomycotina</taxon>
        <taxon>Agaricomycetes</taxon>
        <taxon>Polyporales</taxon>
        <taxon>Rhodofomes</taxon>
    </lineage>
</organism>
<protein>
    <submittedName>
        <fullName evidence="1">Uncharacterized protein</fullName>
    </submittedName>
</protein>
<evidence type="ECO:0000313" key="1">
    <source>
        <dbReference type="EMBL" id="KAH9839569.1"/>
    </source>
</evidence>
<dbReference type="Proteomes" id="UP000814176">
    <property type="component" value="Unassembled WGS sequence"/>
</dbReference>
<evidence type="ECO:0000313" key="2">
    <source>
        <dbReference type="Proteomes" id="UP000814176"/>
    </source>
</evidence>